<name>A0ABT3JU13_9XANT</name>
<comment type="caution">
    <text evidence="3">The sequence shown here is derived from an EMBL/GenBank/DDBJ whole genome shotgun (WGS) entry which is preliminary data.</text>
</comment>
<dbReference type="InterPro" id="IPR036737">
    <property type="entry name" value="OmpA-like_sf"/>
</dbReference>
<dbReference type="Proteomes" id="UP001209922">
    <property type="component" value="Unassembled WGS sequence"/>
</dbReference>
<feature type="signal peptide" evidence="1">
    <location>
        <begin position="1"/>
        <end position="28"/>
    </location>
</feature>
<dbReference type="InterPro" id="IPR006665">
    <property type="entry name" value="OmpA-like"/>
</dbReference>
<dbReference type="RefSeq" id="WP_265126937.1">
    <property type="nucleotide sequence ID" value="NZ_JAPCHY010000003.1"/>
</dbReference>
<evidence type="ECO:0000259" key="2">
    <source>
        <dbReference type="Pfam" id="PF00691"/>
    </source>
</evidence>
<reference evidence="3 4" key="1">
    <citation type="submission" date="2022-10" db="EMBL/GenBank/DDBJ databases">
        <title>Xanthomonas sp. H13-6.</title>
        <authorList>
            <person name="Liu X."/>
            <person name="Deng Z."/>
            <person name="Jiang Y."/>
            <person name="Yu T."/>
            <person name="Ai J."/>
        </authorList>
    </citation>
    <scope>NUCLEOTIDE SEQUENCE [LARGE SCALE GENOMIC DNA]</scope>
    <source>
        <strain evidence="3 4">H13-6</strain>
    </source>
</reference>
<dbReference type="Gene3D" id="3.30.1330.60">
    <property type="entry name" value="OmpA-like domain"/>
    <property type="match status" value="1"/>
</dbReference>
<organism evidence="3 4">
    <name type="scientific">Xanthomonas chitinilytica</name>
    <dbReference type="NCBI Taxonomy" id="2989819"/>
    <lineage>
        <taxon>Bacteria</taxon>
        <taxon>Pseudomonadati</taxon>
        <taxon>Pseudomonadota</taxon>
        <taxon>Gammaproteobacteria</taxon>
        <taxon>Lysobacterales</taxon>
        <taxon>Lysobacteraceae</taxon>
        <taxon>Xanthomonas</taxon>
    </lineage>
</organism>
<protein>
    <recommendedName>
        <fullName evidence="2">OmpA-like domain-containing protein</fullName>
    </recommendedName>
</protein>
<evidence type="ECO:0000313" key="3">
    <source>
        <dbReference type="EMBL" id="MCW4471984.1"/>
    </source>
</evidence>
<accession>A0ABT3JU13</accession>
<dbReference type="EMBL" id="JAPCHY010000003">
    <property type="protein sequence ID" value="MCW4471984.1"/>
    <property type="molecule type" value="Genomic_DNA"/>
</dbReference>
<dbReference type="SUPFAM" id="SSF103088">
    <property type="entry name" value="OmpA-like"/>
    <property type="match status" value="1"/>
</dbReference>
<feature type="domain" description="OmpA-like" evidence="2">
    <location>
        <begin position="42"/>
        <end position="122"/>
    </location>
</feature>
<gene>
    <name evidence="3" type="ORF">OK345_05605</name>
</gene>
<proteinExistence type="predicted"/>
<keyword evidence="4" id="KW-1185">Reference proteome</keyword>
<feature type="chain" id="PRO_5045524942" description="OmpA-like domain-containing protein" evidence="1">
    <location>
        <begin position="29"/>
        <end position="157"/>
    </location>
</feature>
<sequence length="157" mass="16853">MPRLCTTLPSLIAALLLAAPPALPTARAGDTPEQVFTVPTALFNPDDGPLSTSPGEWLDALARRLQESPDAPVTLYAHHDHTAGSEVAMQRAAEYGRALQRALIDRDVAADRLHLEVVGDAERLWDLFCSGQTEPTLLAGCLSPMRRIEIVVGQAPP</sequence>
<keyword evidence="1" id="KW-0732">Signal</keyword>
<dbReference type="Pfam" id="PF00691">
    <property type="entry name" value="OmpA"/>
    <property type="match status" value="1"/>
</dbReference>
<evidence type="ECO:0000256" key="1">
    <source>
        <dbReference type="SAM" id="SignalP"/>
    </source>
</evidence>
<evidence type="ECO:0000313" key="4">
    <source>
        <dbReference type="Proteomes" id="UP001209922"/>
    </source>
</evidence>